<reference evidence="2 3" key="1">
    <citation type="journal article" date="2019" name="Plant Biotechnol. J.">
        <title>The red bayberry genome and genetic basis of sex determination.</title>
        <authorList>
            <person name="Jia H.M."/>
            <person name="Jia H.J."/>
            <person name="Cai Q.L."/>
            <person name="Wang Y."/>
            <person name="Zhao H.B."/>
            <person name="Yang W.F."/>
            <person name="Wang G.Y."/>
            <person name="Li Y.H."/>
            <person name="Zhan D.L."/>
            <person name="Shen Y.T."/>
            <person name="Niu Q.F."/>
            <person name="Chang L."/>
            <person name="Qiu J."/>
            <person name="Zhao L."/>
            <person name="Xie H.B."/>
            <person name="Fu W.Y."/>
            <person name="Jin J."/>
            <person name="Li X.W."/>
            <person name="Jiao Y."/>
            <person name="Zhou C.C."/>
            <person name="Tu T."/>
            <person name="Chai C.Y."/>
            <person name="Gao J.L."/>
            <person name="Fan L.J."/>
            <person name="van de Weg E."/>
            <person name="Wang J.Y."/>
            <person name="Gao Z.S."/>
        </authorList>
    </citation>
    <scope>NUCLEOTIDE SEQUENCE [LARGE SCALE GENOMIC DNA]</scope>
    <source>
        <tissue evidence="2">Leaves</tissue>
    </source>
</reference>
<evidence type="ECO:0000313" key="2">
    <source>
        <dbReference type="EMBL" id="KAB1219762.1"/>
    </source>
</evidence>
<organism evidence="2 3">
    <name type="scientific">Morella rubra</name>
    <name type="common">Chinese bayberry</name>
    <dbReference type="NCBI Taxonomy" id="262757"/>
    <lineage>
        <taxon>Eukaryota</taxon>
        <taxon>Viridiplantae</taxon>
        <taxon>Streptophyta</taxon>
        <taxon>Embryophyta</taxon>
        <taxon>Tracheophyta</taxon>
        <taxon>Spermatophyta</taxon>
        <taxon>Magnoliopsida</taxon>
        <taxon>eudicotyledons</taxon>
        <taxon>Gunneridae</taxon>
        <taxon>Pentapetalae</taxon>
        <taxon>rosids</taxon>
        <taxon>fabids</taxon>
        <taxon>Fagales</taxon>
        <taxon>Myricaceae</taxon>
        <taxon>Morella</taxon>
    </lineage>
</organism>
<evidence type="ECO:0000256" key="1">
    <source>
        <dbReference type="SAM" id="MobiDB-lite"/>
    </source>
</evidence>
<sequence>MASSGSSSVSSTEVIWSEDDNSVDGSDPESINTPANNDVLPNTGSSSSLHSVGLPEGRKVSGPPCLPTENVRMPTTEGANTECEDGDNVGHGVLSSDEDDPDYMWFVQHYEEFYPIDDNI</sequence>
<dbReference type="Proteomes" id="UP000516437">
    <property type="component" value="Chromosome 3"/>
</dbReference>
<keyword evidence="3" id="KW-1185">Reference proteome</keyword>
<accession>A0A6A1W3G7</accession>
<evidence type="ECO:0000313" key="3">
    <source>
        <dbReference type="Proteomes" id="UP000516437"/>
    </source>
</evidence>
<feature type="region of interest" description="Disordered" evidence="1">
    <location>
        <begin position="1"/>
        <end position="98"/>
    </location>
</feature>
<dbReference type="AlphaFoldDB" id="A0A6A1W3G7"/>
<proteinExistence type="predicted"/>
<gene>
    <name evidence="2" type="ORF">CJ030_MR3G005771</name>
</gene>
<name>A0A6A1W3G7_9ROSI</name>
<feature type="compositionally biased region" description="Polar residues" evidence="1">
    <location>
        <begin position="29"/>
        <end position="50"/>
    </location>
</feature>
<dbReference type="EMBL" id="RXIC02000021">
    <property type="protein sequence ID" value="KAB1219762.1"/>
    <property type="molecule type" value="Genomic_DNA"/>
</dbReference>
<comment type="caution">
    <text evidence="2">The sequence shown here is derived from an EMBL/GenBank/DDBJ whole genome shotgun (WGS) entry which is preliminary data.</text>
</comment>
<feature type="compositionally biased region" description="Low complexity" evidence="1">
    <location>
        <begin position="1"/>
        <end position="11"/>
    </location>
</feature>
<protein>
    <submittedName>
        <fullName evidence="2">Uncharacterized protein</fullName>
    </submittedName>
</protein>